<evidence type="ECO:0000313" key="3">
    <source>
        <dbReference type="Proteomes" id="UP000199054"/>
    </source>
</evidence>
<feature type="region of interest" description="Disordered" evidence="1">
    <location>
        <begin position="93"/>
        <end position="181"/>
    </location>
</feature>
<accession>A0A1H8GFZ8</accession>
<organism evidence="2 3">
    <name type="scientific">Paracoccus alcaliphilus</name>
    <dbReference type="NCBI Taxonomy" id="34002"/>
    <lineage>
        <taxon>Bacteria</taxon>
        <taxon>Pseudomonadati</taxon>
        <taxon>Pseudomonadota</taxon>
        <taxon>Alphaproteobacteria</taxon>
        <taxon>Rhodobacterales</taxon>
        <taxon>Paracoccaceae</taxon>
        <taxon>Paracoccus</taxon>
    </lineage>
</organism>
<dbReference type="RefSeq" id="WP_139208118.1">
    <property type="nucleotide sequence ID" value="NZ_CP067124.1"/>
</dbReference>
<dbReference type="Proteomes" id="UP000199054">
    <property type="component" value="Unassembled WGS sequence"/>
</dbReference>
<keyword evidence="3" id="KW-1185">Reference proteome</keyword>
<feature type="compositionally biased region" description="Basic and acidic residues" evidence="1">
    <location>
        <begin position="135"/>
        <end position="154"/>
    </location>
</feature>
<proteinExistence type="predicted"/>
<evidence type="ECO:0000256" key="1">
    <source>
        <dbReference type="SAM" id="MobiDB-lite"/>
    </source>
</evidence>
<sequence>MTERKKKSAPPALIAAGREVLRRRAAQRHLMPKCGAIAKHSGQPCRHLALANGRCQYHGGKTPKGKNWHRMQLPDKSAPNAWPKTEAKLWKARKDQEARAKRLARMTPEERAAHDKWHRDRPLGTPEYRQRKKLERQQNAETRARWAEHDKAADRAAAASTAPAQPETVADDHLAEDWIFG</sequence>
<evidence type="ECO:0000313" key="2">
    <source>
        <dbReference type="EMBL" id="SEN42674.1"/>
    </source>
</evidence>
<dbReference type="AlphaFoldDB" id="A0A1H8GFZ8"/>
<gene>
    <name evidence="2" type="ORF">SAMN04489859_1006161</name>
</gene>
<reference evidence="2 3" key="1">
    <citation type="submission" date="2016-10" db="EMBL/GenBank/DDBJ databases">
        <authorList>
            <person name="de Groot N.N."/>
        </authorList>
    </citation>
    <scope>NUCLEOTIDE SEQUENCE [LARGE SCALE GENOMIC DNA]</scope>
    <source>
        <strain evidence="2 3">DSM 8512</strain>
    </source>
</reference>
<feature type="compositionally biased region" description="Low complexity" evidence="1">
    <location>
        <begin position="155"/>
        <end position="164"/>
    </location>
</feature>
<dbReference type="OrthoDB" id="7873969at2"/>
<dbReference type="EMBL" id="FODE01000006">
    <property type="protein sequence ID" value="SEN42674.1"/>
    <property type="molecule type" value="Genomic_DNA"/>
</dbReference>
<feature type="compositionally biased region" description="Basic and acidic residues" evidence="1">
    <location>
        <begin position="170"/>
        <end position="181"/>
    </location>
</feature>
<protein>
    <submittedName>
        <fullName evidence="2">Uncharacterized protein</fullName>
    </submittedName>
</protein>
<name>A0A1H8GFZ8_9RHOB</name>
<feature type="compositionally biased region" description="Basic and acidic residues" evidence="1">
    <location>
        <begin position="107"/>
        <end position="122"/>
    </location>
</feature>